<dbReference type="EMBL" id="JBHUIV010000010">
    <property type="protein sequence ID" value="MFD2200707.1"/>
    <property type="molecule type" value="Genomic_DNA"/>
</dbReference>
<name>A0ABW5B3L8_9BACT</name>
<reference evidence="2" key="1">
    <citation type="journal article" date="2019" name="Int. J. Syst. Evol. Microbiol.">
        <title>The Global Catalogue of Microorganisms (GCM) 10K type strain sequencing project: providing services to taxonomists for standard genome sequencing and annotation.</title>
        <authorList>
            <consortium name="The Broad Institute Genomics Platform"/>
            <consortium name="The Broad Institute Genome Sequencing Center for Infectious Disease"/>
            <person name="Wu L."/>
            <person name="Ma J."/>
        </authorList>
    </citation>
    <scope>NUCLEOTIDE SEQUENCE [LARGE SCALE GENOMIC DNA]</scope>
    <source>
        <strain evidence="2">KCTC 19812</strain>
    </source>
</reference>
<keyword evidence="2" id="KW-1185">Reference proteome</keyword>
<gene>
    <name evidence="1" type="ORF">ACFSKV_03965</name>
</gene>
<evidence type="ECO:0008006" key="3">
    <source>
        <dbReference type="Google" id="ProtNLM"/>
    </source>
</evidence>
<proteinExistence type="predicted"/>
<accession>A0ABW5B3L8</accession>
<comment type="caution">
    <text evidence="1">The sequence shown here is derived from an EMBL/GenBank/DDBJ whole genome shotgun (WGS) entry which is preliminary data.</text>
</comment>
<evidence type="ECO:0000313" key="2">
    <source>
        <dbReference type="Proteomes" id="UP001597414"/>
    </source>
</evidence>
<dbReference type="Proteomes" id="UP001597414">
    <property type="component" value="Unassembled WGS sequence"/>
</dbReference>
<dbReference type="RefSeq" id="WP_380800548.1">
    <property type="nucleotide sequence ID" value="NZ_JBHUIV010000010.1"/>
</dbReference>
<dbReference type="PROSITE" id="PS51257">
    <property type="entry name" value="PROKAR_LIPOPROTEIN"/>
    <property type="match status" value="1"/>
</dbReference>
<protein>
    <recommendedName>
        <fullName evidence="3">T9SS C-terminal target domain-containing protein</fullName>
    </recommendedName>
</protein>
<sequence>MKIQAEKSVFLLPLLIFVGISCEEKIEKPIPLKEPIPATYNLEFITELDREVKESSALSFFNDALWTINDKGNENILYQLDAINGSILKKVRISNAENIDWESMAQSTDHIYIGDFGNNDGNRKDLAILKVKKSDLLALEEVIAEKIFFSYPEQTNFDPPSQNHNFDCEAFFFANNQFHLFTKNWADNQTNYYTVPDIPGNQTADLKKIFDTSGLITAADINISNGVIILLGYTNSGTNSQSFLWLLSDYPSFNIFSGEKNKIILGNVRELGQTEGIYFKEDNVGWVTSEEISLGPLRVTPKLFRFNFKTYF</sequence>
<evidence type="ECO:0000313" key="1">
    <source>
        <dbReference type="EMBL" id="MFD2200707.1"/>
    </source>
</evidence>
<organism evidence="1 2">
    <name type="scientific">Shivajiella indica</name>
    <dbReference type="NCBI Taxonomy" id="872115"/>
    <lineage>
        <taxon>Bacteria</taxon>
        <taxon>Pseudomonadati</taxon>
        <taxon>Bacteroidota</taxon>
        <taxon>Cytophagia</taxon>
        <taxon>Cytophagales</taxon>
        <taxon>Cyclobacteriaceae</taxon>
        <taxon>Shivajiella</taxon>
    </lineage>
</organism>